<reference evidence="3" key="1">
    <citation type="submission" date="2017-09" db="EMBL/GenBank/DDBJ databases">
        <title>Depth-based differentiation of microbial function through sediment-hosted aquifers and enrichment of novel symbionts in the deep terrestrial subsurface.</title>
        <authorList>
            <person name="Probst A.J."/>
            <person name="Ladd B."/>
            <person name="Jarett J.K."/>
            <person name="Geller-Mcgrath D.E."/>
            <person name="Sieber C.M.K."/>
            <person name="Emerson J.B."/>
            <person name="Anantharaman K."/>
            <person name="Thomas B.C."/>
            <person name="Malmstrom R."/>
            <person name="Stieglmeier M."/>
            <person name="Klingl A."/>
            <person name="Woyke T."/>
            <person name="Ryan C.M."/>
            <person name="Banfield J.F."/>
        </authorList>
    </citation>
    <scope>NUCLEOTIDE SEQUENCE [LARGE SCALE GENOMIC DNA]</scope>
</reference>
<dbReference type="SUPFAM" id="SSF101852">
    <property type="entry name" value="Bacterial fluorinating enzyme, C-terminal domain"/>
    <property type="match status" value="1"/>
</dbReference>
<organism evidence="2 3">
    <name type="scientific">Candidatus Falkowbacteria bacterium CG10_big_fil_rev_8_21_14_0_10_37_6</name>
    <dbReference type="NCBI Taxonomy" id="1974563"/>
    <lineage>
        <taxon>Bacteria</taxon>
        <taxon>Candidatus Falkowiibacteriota</taxon>
    </lineage>
</organism>
<protein>
    <recommendedName>
        <fullName evidence="1">S-adenosyl-l-methionine hydroxide adenosyltransferase C-terminal domain-containing protein</fullName>
    </recommendedName>
</protein>
<dbReference type="EMBL" id="PFAN01000110">
    <property type="protein sequence ID" value="PIR94799.1"/>
    <property type="molecule type" value="Genomic_DNA"/>
</dbReference>
<feature type="domain" description="S-adenosyl-l-methionine hydroxide adenosyltransferase C-terminal" evidence="1">
    <location>
        <begin position="178"/>
        <end position="260"/>
    </location>
</feature>
<gene>
    <name evidence="2" type="ORF">COT95_02225</name>
</gene>
<accession>A0A2H0V8V2</accession>
<dbReference type="Pfam" id="PF20257">
    <property type="entry name" value="SAM_HAT_C"/>
    <property type="match status" value="1"/>
</dbReference>
<comment type="caution">
    <text evidence="2">The sequence shown here is derived from an EMBL/GenBank/DDBJ whole genome shotgun (WGS) entry which is preliminary data.</text>
</comment>
<proteinExistence type="predicted"/>
<dbReference type="InterPro" id="IPR023227">
    <property type="entry name" value="SAM_OH_AdoTrfase_C_sf"/>
</dbReference>
<sequence length="268" mass="30086">MAFLIYFMFITVINDCACANARGRQETRLASLFNSPVNFVGVSSDLEAAGNIIDALDAGEGREGIILANVAPRNNKAKKWPNGTPFCYFYYKKTLVVSSIDGLTLSLVKKFKLVEAVKVVDLAKTVQKNLPKQTTEIINTQFRSYEFLPKLAFWLKRHKRVFAQDYQMKNIADAPQAVWWVDNFGNCKTTLLARELDKKTENNIKNNIKVIHFASRLKDVEDNQAALITGSSGLGTDRFLEIVAQGKSAAKIFGLKSGDNFNKKQKKY</sequence>
<evidence type="ECO:0000313" key="2">
    <source>
        <dbReference type="EMBL" id="PIR94799.1"/>
    </source>
</evidence>
<dbReference type="InterPro" id="IPR046470">
    <property type="entry name" value="SAM_HAT_C"/>
</dbReference>
<dbReference type="AlphaFoldDB" id="A0A2H0V8V2"/>
<evidence type="ECO:0000259" key="1">
    <source>
        <dbReference type="Pfam" id="PF20257"/>
    </source>
</evidence>
<dbReference type="Proteomes" id="UP000228614">
    <property type="component" value="Unassembled WGS sequence"/>
</dbReference>
<dbReference type="Gene3D" id="2.40.30.90">
    <property type="entry name" value="Bacterial fluorinating enzyme like"/>
    <property type="match status" value="1"/>
</dbReference>
<name>A0A2H0V8V2_9BACT</name>
<evidence type="ECO:0000313" key="3">
    <source>
        <dbReference type="Proteomes" id="UP000228614"/>
    </source>
</evidence>